<feature type="region of interest" description="Disordered" evidence="1">
    <location>
        <begin position="164"/>
        <end position="189"/>
    </location>
</feature>
<organism evidence="2 3">
    <name type="scientific">Lasius niger</name>
    <name type="common">Black garden ant</name>
    <dbReference type="NCBI Taxonomy" id="67767"/>
    <lineage>
        <taxon>Eukaryota</taxon>
        <taxon>Metazoa</taxon>
        <taxon>Ecdysozoa</taxon>
        <taxon>Arthropoda</taxon>
        <taxon>Hexapoda</taxon>
        <taxon>Insecta</taxon>
        <taxon>Pterygota</taxon>
        <taxon>Neoptera</taxon>
        <taxon>Endopterygota</taxon>
        <taxon>Hymenoptera</taxon>
        <taxon>Apocrita</taxon>
        <taxon>Aculeata</taxon>
        <taxon>Formicoidea</taxon>
        <taxon>Formicidae</taxon>
        <taxon>Formicinae</taxon>
        <taxon>Lasius</taxon>
        <taxon>Lasius</taxon>
    </lineage>
</organism>
<evidence type="ECO:0000313" key="3">
    <source>
        <dbReference type="Proteomes" id="UP000036403"/>
    </source>
</evidence>
<dbReference type="AlphaFoldDB" id="A0A0J7KAG3"/>
<protein>
    <submittedName>
        <fullName evidence="2">19.5g1 protein</fullName>
    </submittedName>
</protein>
<name>A0A0J7KAG3_LASNI</name>
<evidence type="ECO:0000256" key="1">
    <source>
        <dbReference type="SAM" id="MobiDB-lite"/>
    </source>
</evidence>
<dbReference type="PaxDb" id="67767-A0A0J7KAG3"/>
<dbReference type="Proteomes" id="UP000036403">
    <property type="component" value="Unassembled WGS sequence"/>
</dbReference>
<keyword evidence="3" id="KW-1185">Reference proteome</keyword>
<gene>
    <name evidence="2" type="ORF">RF55_13561</name>
</gene>
<reference evidence="2 3" key="1">
    <citation type="submission" date="2015-04" db="EMBL/GenBank/DDBJ databases">
        <title>Lasius niger genome sequencing.</title>
        <authorList>
            <person name="Konorov E.A."/>
            <person name="Nikitin M.A."/>
            <person name="Kirill M.V."/>
            <person name="Chang P."/>
        </authorList>
    </citation>
    <scope>NUCLEOTIDE SEQUENCE [LARGE SCALE GENOMIC DNA]</scope>
    <source>
        <tissue evidence="2">Whole</tissue>
    </source>
</reference>
<accession>A0A0J7KAG3</accession>
<dbReference type="EMBL" id="LBMM01010798">
    <property type="protein sequence ID" value="KMQ87221.1"/>
    <property type="molecule type" value="Genomic_DNA"/>
</dbReference>
<evidence type="ECO:0000313" key="2">
    <source>
        <dbReference type="EMBL" id="KMQ87221.1"/>
    </source>
</evidence>
<feature type="compositionally biased region" description="Basic and acidic residues" evidence="1">
    <location>
        <begin position="179"/>
        <end position="188"/>
    </location>
</feature>
<proteinExistence type="predicted"/>
<sequence length="217" mass="25275">MPRQVLTTESNVINDSSSNENATEMLIRTASSNNIISQNLLMENEHMINCGSECSVVNTACSAAADNTVILDLTQEEFDLLNNNENHKLMNRLLGESVSISQSQNEKCQHIVSFLQKKSTANEIVQENVNVDKIWKEELHFPRVETSKKKNKKRNIESKIYAINSEERKKQHEKKIRKQEKQQREKELRKLKKEIKKKIKQEEIKTKKKEREAKKEL</sequence>
<comment type="caution">
    <text evidence="2">The sequence shown here is derived from an EMBL/GenBank/DDBJ whole genome shotgun (WGS) entry which is preliminary data.</text>
</comment>
<dbReference type="OrthoDB" id="10609969at2759"/>